<keyword evidence="1" id="KW-0812">Transmembrane</keyword>
<evidence type="ECO:0000256" key="1">
    <source>
        <dbReference type="SAM" id="Phobius"/>
    </source>
</evidence>
<keyword evidence="3" id="KW-1185">Reference proteome</keyword>
<sequence length="151" mass="16394">MSTSPMPRALRVVRALLYIKVTLTLISAPLMLIGIAVMTEDEVFQEMGTVKAAAAAFTVAYFALALFELYVVVTLRRGGRTRQRYMRVLVGLHLLFALAHLLTGGISLVDIAIGALLLTLNESRSARNWYRSGTPAVPTGTARHVAVSHGE</sequence>
<evidence type="ECO:0000313" key="2">
    <source>
        <dbReference type="EMBL" id="USY20807.1"/>
    </source>
</evidence>
<organism evidence="2 3">
    <name type="scientific">Nocardiopsis exhalans</name>
    <dbReference type="NCBI Taxonomy" id="163604"/>
    <lineage>
        <taxon>Bacteria</taxon>
        <taxon>Bacillati</taxon>
        <taxon>Actinomycetota</taxon>
        <taxon>Actinomycetes</taxon>
        <taxon>Streptosporangiales</taxon>
        <taxon>Nocardiopsidaceae</taxon>
        <taxon>Nocardiopsis</taxon>
    </lineage>
</organism>
<gene>
    <name evidence="2" type="ORF">NE857_03900</name>
</gene>
<reference evidence="2" key="1">
    <citation type="submission" date="2022-06" db="EMBL/GenBank/DDBJ databases">
        <authorList>
            <person name="Ping M."/>
        </authorList>
    </citation>
    <scope>NUCLEOTIDE SEQUENCE</scope>
    <source>
        <strain evidence="2">JCM11759T</strain>
    </source>
</reference>
<name>A0ABY5D8Z4_9ACTN</name>
<keyword evidence="1" id="KW-0472">Membrane</keyword>
<keyword evidence="1" id="KW-1133">Transmembrane helix</keyword>
<dbReference type="EMBL" id="CP099837">
    <property type="protein sequence ID" value="USY20807.1"/>
    <property type="molecule type" value="Genomic_DNA"/>
</dbReference>
<dbReference type="Proteomes" id="UP001055940">
    <property type="component" value="Chromosome"/>
</dbReference>
<feature type="transmembrane region" description="Helical" evidence="1">
    <location>
        <begin position="12"/>
        <end position="38"/>
    </location>
</feature>
<feature type="transmembrane region" description="Helical" evidence="1">
    <location>
        <begin position="94"/>
        <end position="120"/>
    </location>
</feature>
<protein>
    <recommendedName>
        <fullName evidence="4">Integral membrane protein</fullName>
    </recommendedName>
</protein>
<evidence type="ECO:0008006" key="4">
    <source>
        <dbReference type="Google" id="ProtNLM"/>
    </source>
</evidence>
<dbReference type="RefSeq" id="WP_254419832.1">
    <property type="nucleotide sequence ID" value="NZ_BAAAJB010000049.1"/>
</dbReference>
<evidence type="ECO:0000313" key="3">
    <source>
        <dbReference type="Proteomes" id="UP001055940"/>
    </source>
</evidence>
<accession>A0ABY5D8Z4</accession>
<feature type="transmembrane region" description="Helical" evidence="1">
    <location>
        <begin position="50"/>
        <end position="73"/>
    </location>
</feature>
<proteinExistence type="predicted"/>